<evidence type="ECO:0000256" key="2">
    <source>
        <dbReference type="ARBA" id="ARBA00022448"/>
    </source>
</evidence>
<dbReference type="PIRSF" id="PIRSF002741">
    <property type="entry name" value="MppA"/>
    <property type="match status" value="1"/>
</dbReference>
<dbReference type="SUPFAM" id="SSF53850">
    <property type="entry name" value="Periplasmic binding protein-like II"/>
    <property type="match status" value="1"/>
</dbReference>
<dbReference type="InterPro" id="IPR039424">
    <property type="entry name" value="SBP_5"/>
</dbReference>
<dbReference type="PANTHER" id="PTHR30290">
    <property type="entry name" value="PERIPLASMIC BINDING COMPONENT OF ABC TRANSPORTER"/>
    <property type="match status" value="1"/>
</dbReference>
<dbReference type="EMBL" id="JAKXMK010000043">
    <property type="protein sequence ID" value="MCH6171423.1"/>
    <property type="molecule type" value="Genomic_DNA"/>
</dbReference>
<dbReference type="CDD" id="cd08518">
    <property type="entry name" value="PBP2_NikA_DppA_OppA_like_19"/>
    <property type="match status" value="1"/>
</dbReference>
<sequence length="538" mass="56973">MPAVGLLRATRAMLALMVVVLVSSACAGGGSPSGGGPAPTELRLAIGGESEEGYDPTLGWGRYGSPLFQSTLLTRDADLNIVNDLATGYTVSPDGLVWTVDVRGDARFTDGSPVTAQDVAYSFTAASRSGGLTDVTVLREAVAIDGDTVELRLIRPQSTFVNRLVSLGIVPQHAHGPDYARNPVGSGPFRFVQWDQGQQLIVERNDDYYGTKPAFERIVFVFTGEDATMASASAGQVDMAAVPSSLATATVAGMRLVPVTSVDNRGIMFPTVPDTGRTTADGQPIGNNVTADLAIRRAVNYAIDRQALVDGVLEGYGSPATGPVDGLPWYEPRSAITGYDPARASAILDTAGWADTDGDGIRERGGVRAAFSLLYPAEDTLRQGLALSAADMLRPVGIEVVTNGVSWDVIDSRLHADAVLFGWGSHDPTEMYNLYSSKQAGIEYWNPGFYANASVDANLDAALGATDPQAAMAFWKAAQLDANGQGFGPAGDAAWAWLVNLQHTYYVDECLDIGKPQIEPHGHGWPITAGITGWRWTC</sequence>
<evidence type="ECO:0000256" key="4">
    <source>
        <dbReference type="SAM" id="SignalP"/>
    </source>
</evidence>
<dbReference type="RefSeq" id="WP_241042229.1">
    <property type="nucleotide sequence ID" value="NZ_BAAAJF010000038.1"/>
</dbReference>
<keyword evidence="2" id="KW-0813">Transport</keyword>
<dbReference type="Gene3D" id="3.40.190.10">
    <property type="entry name" value="Periplasmic binding protein-like II"/>
    <property type="match status" value="1"/>
</dbReference>
<organism evidence="6 7">
    <name type="scientific">Pseudonocardia alaniniphila</name>
    <dbReference type="NCBI Taxonomy" id="75291"/>
    <lineage>
        <taxon>Bacteria</taxon>
        <taxon>Bacillati</taxon>
        <taxon>Actinomycetota</taxon>
        <taxon>Actinomycetes</taxon>
        <taxon>Pseudonocardiales</taxon>
        <taxon>Pseudonocardiaceae</taxon>
        <taxon>Pseudonocardia</taxon>
    </lineage>
</organism>
<evidence type="ECO:0000313" key="6">
    <source>
        <dbReference type="EMBL" id="MCH6171423.1"/>
    </source>
</evidence>
<accession>A0ABS9TS85</accession>
<dbReference type="Proteomes" id="UP001299970">
    <property type="component" value="Unassembled WGS sequence"/>
</dbReference>
<keyword evidence="7" id="KW-1185">Reference proteome</keyword>
<proteinExistence type="inferred from homology"/>
<evidence type="ECO:0000256" key="3">
    <source>
        <dbReference type="ARBA" id="ARBA00022729"/>
    </source>
</evidence>
<feature type="signal peptide" evidence="4">
    <location>
        <begin position="1"/>
        <end position="27"/>
    </location>
</feature>
<gene>
    <name evidence="6" type="ORF">MMF94_37510</name>
</gene>
<comment type="similarity">
    <text evidence="1">Belongs to the bacterial solute-binding protein 5 family.</text>
</comment>
<feature type="chain" id="PRO_5046899668" evidence="4">
    <location>
        <begin position="28"/>
        <end position="538"/>
    </location>
</feature>
<reference evidence="6 7" key="1">
    <citation type="submission" date="2022-03" db="EMBL/GenBank/DDBJ databases">
        <title>Pseudonocardia alaer sp. nov., a novel actinomycete isolated from reed forest soil.</title>
        <authorList>
            <person name="Wang L."/>
        </authorList>
    </citation>
    <scope>NUCLEOTIDE SEQUENCE [LARGE SCALE GENOMIC DNA]</scope>
    <source>
        <strain evidence="6 7">Y-16303</strain>
    </source>
</reference>
<comment type="caution">
    <text evidence="6">The sequence shown here is derived from an EMBL/GenBank/DDBJ whole genome shotgun (WGS) entry which is preliminary data.</text>
</comment>
<dbReference type="InterPro" id="IPR000914">
    <property type="entry name" value="SBP_5_dom"/>
</dbReference>
<dbReference type="Gene3D" id="3.10.105.10">
    <property type="entry name" value="Dipeptide-binding Protein, Domain 3"/>
    <property type="match status" value="1"/>
</dbReference>
<evidence type="ECO:0000313" key="7">
    <source>
        <dbReference type="Proteomes" id="UP001299970"/>
    </source>
</evidence>
<dbReference type="Pfam" id="PF00496">
    <property type="entry name" value="SBP_bac_5"/>
    <property type="match status" value="1"/>
</dbReference>
<protein>
    <submittedName>
        <fullName evidence="6">ABC transporter substrate-binding protein</fullName>
    </submittedName>
</protein>
<keyword evidence="3 4" id="KW-0732">Signal</keyword>
<dbReference type="InterPro" id="IPR030678">
    <property type="entry name" value="Peptide/Ni-bd"/>
</dbReference>
<evidence type="ECO:0000259" key="5">
    <source>
        <dbReference type="Pfam" id="PF00496"/>
    </source>
</evidence>
<evidence type="ECO:0000256" key="1">
    <source>
        <dbReference type="ARBA" id="ARBA00005695"/>
    </source>
</evidence>
<dbReference type="PANTHER" id="PTHR30290:SF9">
    <property type="entry name" value="OLIGOPEPTIDE-BINDING PROTEIN APPA"/>
    <property type="match status" value="1"/>
</dbReference>
<name>A0ABS9TS85_9PSEU</name>
<feature type="domain" description="Solute-binding protein family 5" evidence="5">
    <location>
        <begin position="81"/>
        <end position="437"/>
    </location>
</feature>